<protein>
    <recommendedName>
        <fullName evidence="2">Probable nitronate monooxygenase</fullName>
    </recommendedName>
</protein>
<evidence type="ECO:0000313" key="7">
    <source>
        <dbReference type="Proteomes" id="UP001596002"/>
    </source>
</evidence>
<dbReference type="GO" id="GO:0016491">
    <property type="term" value="F:oxidoreductase activity"/>
    <property type="evidence" value="ECO:0007669"/>
    <property type="project" value="UniProtKB-KW"/>
</dbReference>
<proteinExistence type="predicted"/>
<dbReference type="PANTHER" id="PTHR32332:SF20">
    <property type="entry name" value="2-NITROPROPANE DIOXYGENASE-LIKE PROTEIN"/>
    <property type="match status" value="1"/>
</dbReference>
<dbReference type="CDD" id="cd04730">
    <property type="entry name" value="NPD_like"/>
    <property type="match status" value="1"/>
</dbReference>
<dbReference type="InterPro" id="IPR013785">
    <property type="entry name" value="Aldolase_TIM"/>
</dbReference>
<evidence type="ECO:0000256" key="1">
    <source>
        <dbReference type="ARBA" id="ARBA00003535"/>
    </source>
</evidence>
<keyword evidence="4" id="KW-0288">FMN</keyword>
<dbReference type="EMBL" id="JBHSHC010000044">
    <property type="protein sequence ID" value="MFC4767036.1"/>
    <property type="molecule type" value="Genomic_DNA"/>
</dbReference>
<keyword evidence="7" id="KW-1185">Reference proteome</keyword>
<evidence type="ECO:0000256" key="3">
    <source>
        <dbReference type="ARBA" id="ARBA00022630"/>
    </source>
</evidence>
<organism evidence="6 7">
    <name type="scientific">Effusibacillus consociatus</name>
    <dbReference type="NCBI Taxonomy" id="1117041"/>
    <lineage>
        <taxon>Bacteria</taxon>
        <taxon>Bacillati</taxon>
        <taxon>Bacillota</taxon>
        <taxon>Bacilli</taxon>
        <taxon>Bacillales</taxon>
        <taxon>Alicyclobacillaceae</taxon>
        <taxon>Effusibacillus</taxon>
    </lineage>
</organism>
<evidence type="ECO:0000256" key="2">
    <source>
        <dbReference type="ARBA" id="ARBA00013457"/>
    </source>
</evidence>
<accession>A0ABV9PXP9</accession>
<dbReference type="PANTHER" id="PTHR32332">
    <property type="entry name" value="2-NITROPROPANE DIOXYGENASE"/>
    <property type="match status" value="1"/>
</dbReference>
<comment type="caution">
    <text evidence="6">The sequence shown here is derived from an EMBL/GenBank/DDBJ whole genome shotgun (WGS) entry which is preliminary data.</text>
</comment>
<dbReference type="SUPFAM" id="SSF51412">
    <property type="entry name" value="Inosine monophosphate dehydrogenase (IMPDH)"/>
    <property type="match status" value="1"/>
</dbReference>
<dbReference type="Gene3D" id="3.20.20.70">
    <property type="entry name" value="Aldolase class I"/>
    <property type="match status" value="1"/>
</dbReference>
<dbReference type="Proteomes" id="UP001596002">
    <property type="component" value="Unassembled WGS sequence"/>
</dbReference>
<dbReference type="Pfam" id="PF03060">
    <property type="entry name" value="NMO"/>
    <property type="match status" value="1"/>
</dbReference>
<evidence type="ECO:0000313" key="6">
    <source>
        <dbReference type="EMBL" id="MFC4767036.1"/>
    </source>
</evidence>
<name>A0ABV9PXP9_9BACL</name>
<keyword evidence="3" id="KW-0285">Flavoprotein</keyword>
<evidence type="ECO:0000256" key="5">
    <source>
        <dbReference type="ARBA" id="ARBA00023002"/>
    </source>
</evidence>
<comment type="function">
    <text evidence="1">Nitronate monooxygenase that uses molecular oxygen to catalyze the oxidative denitrification of alkyl nitronates. Acts on propionate 3-nitronate (P3N), the presumed physiological substrate. Probably functions in the detoxification of P3N, a metabolic poison produced by plants and fungi as a defense mechanism.</text>
</comment>
<keyword evidence="5 6" id="KW-0560">Oxidoreductase</keyword>
<dbReference type="InterPro" id="IPR004136">
    <property type="entry name" value="NMO"/>
</dbReference>
<dbReference type="RefSeq" id="WP_380024922.1">
    <property type="nucleotide sequence ID" value="NZ_JBHSHC010000044.1"/>
</dbReference>
<sequence length="323" mass="34183">MRNRVCEILGVKYPIIQGGLAYVGNGALAAAVSNGGGFGQVGTAGRTPENFKEQVRIAAESTDRPFGANLPISEHSDNTPYIEAILEVKDKLTAISLSAGNPKPLVSLFKEAGLKVMIMTASVKHSLKAQELGADIVICEGFEAGGHDSPLEMTLFSLIPQVSRELQIPAVAAGGIANGQGVVAALALGAEGVQLGTRFVATKECEAHENYKKFLVEAKDDATVVLERSIGRALRVLKSPFAQTILEFEKSRPTVEQLLPYIRGVNNRVAAIEGRVEEGWMNCGQSVGLIDSVESASDVVRNLAREAREIAAALGGLSTLFAD</sequence>
<gene>
    <name evidence="6" type="ORF">ACFO8Q_06605</name>
</gene>
<evidence type="ECO:0000256" key="4">
    <source>
        <dbReference type="ARBA" id="ARBA00022643"/>
    </source>
</evidence>
<reference evidence="7" key="1">
    <citation type="journal article" date="2019" name="Int. J. Syst. Evol. Microbiol.">
        <title>The Global Catalogue of Microorganisms (GCM) 10K type strain sequencing project: providing services to taxonomists for standard genome sequencing and annotation.</title>
        <authorList>
            <consortium name="The Broad Institute Genomics Platform"/>
            <consortium name="The Broad Institute Genome Sequencing Center for Infectious Disease"/>
            <person name="Wu L."/>
            <person name="Ma J."/>
        </authorList>
    </citation>
    <scope>NUCLEOTIDE SEQUENCE [LARGE SCALE GENOMIC DNA]</scope>
    <source>
        <strain evidence="7">WYCCWR 12678</strain>
    </source>
</reference>